<protein>
    <submittedName>
        <fullName evidence="1">Uncharacterized protein</fullName>
    </submittedName>
</protein>
<dbReference type="EMBL" id="BTSY01000004">
    <property type="protein sequence ID" value="GMT24771.1"/>
    <property type="molecule type" value="Genomic_DNA"/>
</dbReference>
<accession>A0AAV5W1Z8</accession>
<organism evidence="1 2">
    <name type="scientific">Pristionchus fissidentatus</name>
    <dbReference type="NCBI Taxonomy" id="1538716"/>
    <lineage>
        <taxon>Eukaryota</taxon>
        <taxon>Metazoa</taxon>
        <taxon>Ecdysozoa</taxon>
        <taxon>Nematoda</taxon>
        <taxon>Chromadorea</taxon>
        <taxon>Rhabditida</taxon>
        <taxon>Rhabditina</taxon>
        <taxon>Diplogasteromorpha</taxon>
        <taxon>Diplogasteroidea</taxon>
        <taxon>Neodiplogasteridae</taxon>
        <taxon>Pristionchus</taxon>
    </lineage>
</organism>
<reference evidence="1" key="1">
    <citation type="submission" date="2023-10" db="EMBL/GenBank/DDBJ databases">
        <title>Genome assembly of Pristionchus species.</title>
        <authorList>
            <person name="Yoshida K."/>
            <person name="Sommer R.J."/>
        </authorList>
    </citation>
    <scope>NUCLEOTIDE SEQUENCE</scope>
    <source>
        <strain evidence="1">RS5133</strain>
    </source>
</reference>
<evidence type="ECO:0000313" key="1">
    <source>
        <dbReference type="EMBL" id="GMT24771.1"/>
    </source>
</evidence>
<proteinExistence type="predicted"/>
<sequence>SCSSKAVLCSASLHAMSQVEASDLSSAVSTARSDLMQEYGEMIDAQRRIDDMQLNEEDDGEESLVEMTAVNETEAETEAQLSVVSAISTGYDGSVTGDDLTSCDLTDDLISIYSDHEDSQVEVECPTFFTASMHGNAMAMDSIEAMDKLPGFVPIPVDFDNFSPTPIALRVVEKIATVAEVTARAGDTDSCTTSPYHNYYKEAGLETADITSYAHAPSQTDVTIALSEDGLCEGDEGLCEDDFSVYSMVEKSEREVEVPEPEADIDLTEYSLPKSECSVSMDKVSFADITAYSVQKSERDVTMMGMNGAEDFSEYSVAPSERCIEMLDTHSIYSEGVSELEVAM</sequence>
<name>A0AAV5W1Z8_9BILA</name>
<evidence type="ECO:0000313" key="2">
    <source>
        <dbReference type="Proteomes" id="UP001432322"/>
    </source>
</evidence>
<comment type="caution">
    <text evidence="1">The sequence shown here is derived from an EMBL/GenBank/DDBJ whole genome shotgun (WGS) entry which is preliminary data.</text>
</comment>
<gene>
    <name evidence="1" type="ORF">PFISCL1PPCAC_16068</name>
</gene>
<keyword evidence="2" id="KW-1185">Reference proteome</keyword>
<dbReference type="Proteomes" id="UP001432322">
    <property type="component" value="Unassembled WGS sequence"/>
</dbReference>
<dbReference type="AlphaFoldDB" id="A0AAV5W1Z8"/>
<feature type="non-terminal residue" evidence="1">
    <location>
        <position position="1"/>
    </location>
</feature>